<name>A0ABW4BLR1_9LACO</name>
<dbReference type="Proteomes" id="UP001597191">
    <property type="component" value="Unassembled WGS sequence"/>
</dbReference>
<evidence type="ECO:0000313" key="1">
    <source>
        <dbReference type="EMBL" id="MFD1410766.1"/>
    </source>
</evidence>
<protein>
    <submittedName>
        <fullName evidence="1">Uncharacterized protein</fullName>
    </submittedName>
</protein>
<dbReference type="RefSeq" id="WP_125647835.1">
    <property type="nucleotide sequence ID" value="NZ_JBHTOH010000025.1"/>
</dbReference>
<gene>
    <name evidence="1" type="ORF">ACFQ4R_03945</name>
</gene>
<evidence type="ECO:0000313" key="2">
    <source>
        <dbReference type="Proteomes" id="UP001597191"/>
    </source>
</evidence>
<keyword evidence="2" id="KW-1185">Reference proteome</keyword>
<dbReference type="EMBL" id="JBHTOH010000025">
    <property type="protein sequence ID" value="MFD1410766.1"/>
    <property type="molecule type" value="Genomic_DNA"/>
</dbReference>
<accession>A0ABW4BLR1</accession>
<reference evidence="2" key="1">
    <citation type="journal article" date="2019" name="Int. J. Syst. Evol. Microbiol.">
        <title>The Global Catalogue of Microorganisms (GCM) 10K type strain sequencing project: providing services to taxonomists for standard genome sequencing and annotation.</title>
        <authorList>
            <consortium name="The Broad Institute Genomics Platform"/>
            <consortium name="The Broad Institute Genome Sequencing Center for Infectious Disease"/>
            <person name="Wu L."/>
            <person name="Ma J."/>
        </authorList>
    </citation>
    <scope>NUCLEOTIDE SEQUENCE [LARGE SCALE GENOMIC DNA]</scope>
    <source>
        <strain evidence="2">CCM 8937</strain>
    </source>
</reference>
<proteinExistence type="predicted"/>
<comment type="caution">
    <text evidence="1">The sequence shown here is derived from an EMBL/GenBank/DDBJ whole genome shotgun (WGS) entry which is preliminary data.</text>
</comment>
<organism evidence="1 2">
    <name type="scientific">Lapidilactobacillus gannanensis</name>
    <dbReference type="NCBI Taxonomy" id="2486002"/>
    <lineage>
        <taxon>Bacteria</taxon>
        <taxon>Bacillati</taxon>
        <taxon>Bacillota</taxon>
        <taxon>Bacilli</taxon>
        <taxon>Lactobacillales</taxon>
        <taxon>Lactobacillaceae</taxon>
        <taxon>Lapidilactobacillus</taxon>
    </lineage>
</organism>
<sequence length="85" mass="9699">MELNRTEQEVINLMRDGALVSLTMGFVNTNKEAREKLRPLAQALDADMRHVRNNSWNSSWNIDVAYPIPVSAAVWVRGEYDASKH</sequence>